<accession>A0ABP9VFT5</accession>
<feature type="chain" id="PRO_5046813819" description="Lysozyme inhibitor LprI-like N-terminal domain-containing protein" evidence="1">
    <location>
        <begin position="20"/>
        <end position="136"/>
    </location>
</feature>
<evidence type="ECO:0000256" key="1">
    <source>
        <dbReference type="SAM" id="SignalP"/>
    </source>
</evidence>
<feature type="domain" description="Lysozyme inhibitor LprI-like N-terminal" evidence="2">
    <location>
        <begin position="44"/>
        <end position="129"/>
    </location>
</feature>
<comment type="caution">
    <text evidence="3">The sequence shown here is derived from an EMBL/GenBank/DDBJ whole genome shotgun (WGS) entry which is preliminary data.</text>
</comment>
<proteinExistence type="predicted"/>
<dbReference type="EMBL" id="BAABRN010000086">
    <property type="protein sequence ID" value="GAA5504090.1"/>
    <property type="molecule type" value="Genomic_DNA"/>
</dbReference>
<keyword evidence="1" id="KW-0732">Signal</keyword>
<reference evidence="3 4" key="1">
    <citation type="submission" date="2024-02" db="EMBL/GenBank/DDBJ databases">
        <title>Deinococcus xinjiangensis NBRC 107630.</title>
        <authorList>
            <person name="Ichikawa N."/>
            <person name="Katano-Makiyama Y."/>
            <person name="Hidaka K."/>
        </authorList>
    </citation>
    <scope>NUCLEOTIDE SEQUENCE [LARGE SCALE GENOMIC DNA]</scope>
    <source>
        <strain evidence="3 4">NBRC 107630</strain>
    </source>
</reference>
<sequence length="136" mass="14723">MPKLNPLPLVLLLALGVSAQGAPVKVTIPSLRSWTACVGNQTISSLPAQSACFGAKLKQANALVSQLLTELTKKNAKVGNLEKVTQPYWLKFRFNHCHAWGLGNEGGTLQEVNESGCLIEQTLRRAQELQAMLDSL</sequence>
<evidence type="ECO:0000313" key="4">
    <source>
        <dbReference type="Proteomes" id="UP001458946"/>
    </source>
</evidence>
<gene>
    <name evidence="3" type="ORF">Dxin01_03858</name>
</gene>
<name>A0ABP9VFT5_9DEIO</name>
<dbReference type="RefSeq" id="WP_353544055.1">
    <property type="nucleotide sequence ID" value="NZ_BAABRN010000086.1"/>
</dbReference>
<evidence type="ECO:0000259" key="2">
    <source>
        <dbReference type="Pfam" id="PF07007"/>
    </source>
</evidence>
<protein>
    <recommendedName>
        <fullName evidence="2">Lysozyme inhibitor LprI-like N-terminal domain-containing protein</fullName>
    </recommendedName>
</protein>
<feature type="signal peptide" evidence="1">
    <location>
        <begin position="1"/>
        <end position="19"/>
    </location>
</feature>
<keyword evidence="4" id="KW-1185">Reference proteome</keyword>
<organism evidence="3 4">
    <name type="scientific">Deinococcus xinjiangensis</name>
    <dbReference type="NCBI Taxonomy" id="457454"/>
    <lineage>
        <taxon>Bacteria</taxon>
        <taxon>Thermotogati</taxon>
        <taxon>Deinococcota</taxon>
        <taxon>Deinococci</taxon>
        <taxon>Deinococcales</taxon>
        <taxon>Deinococcaceae</taxon>
        <taxon>Deinococcus</taxon>
    </lineage>
</organism>
<dbReference type="InterPro" id="IPR009739">
    <property type="entry name" value="LprI-like_N"/>
</dbReference>
<dbReference type="Pfam" id="PF07007">
    <property type="entry name" value="LprI"/>
    <property type="match status" value="1"/>
</dbReference>
<dbReference type="Proteomes" id="UP001458946">
    <property type="component" value="Unassembled WGS sequence"/>
</dbReference>
<dbReference type="Gene3D" id="1.20.1270.180">
    <property type="match status" value="1"/>
</dbReference>
<evidence type="ECO:0000313" key="3">
    <source>
        <dbReference type="EMBL" id="GAA5504090.1"/>
    </source>
</evidence>